<evidence type="ECO:0000259" key="9">
    <source>
        <dbReference type="Pfam" id="PF24597"/>
    </source>
</evidence>
<dbReference type="PANTHER" id="PTHR14042:SF22">
    <property type="entry name" value="PROTEIN DOPEY-1"/>
    <property type="match status" value="1"/>
</dbReference>
<dbReference type="GO" id="GO:0005768">
    <property type="term" value="C:endosome"/>
    <property type="evidence" value="ECO:0007669"/>
    <property type="project" value="TreeGrafter"/>
</dbReference>
<comment type="similarity">
    <text evidence="6">Belongs to the DOP1 family.</text>
</comment>
<evidence type="ECO:0000313" key="13">
    <source>
        <dbReference type="Proteomes" id="UP000589495"/>
    </source>
</evidence>
<dbReference type="EMBL" id="VZRF01015809">
    <property type="protein sequence ID" value="NWT21604.1"/>
    <property type="molecule type" value="Genomic_DNA"/>
</dbReference>
<dbReference type="InterPro" id="IPR056459">
    <property type="entry name" value="TPR_DOP1"/>
</dbReference>
<dbReference type="Pfam" id="PF04118">
    <property type="entry name" value="Dopey_N"/>
    <property type="match status" value="1"/>
</dbReference>
<keyword evidence="5" id="KW-0472">Membrane</keyword>
<organism evidence="12 13">
    <name type="scientific">Vireo altiloquus</name>
    <name type="common">Black-whiskered vireo</name>
    <name type="synonym">Muscicapa altiloqua</name>
    <dbReference type="NCBI Taxonomy" id="34956"/>
    <lineage>
        <taxon>Eukaryota</taxon>
        <taxon>Metazoa</taxon>
        <taxon>Chordata</taxon>
        <taxon>Craniata</taxon>
        <taxon>Vertebrata</taxon>
        <taxon>Euteleostomi</taxon>
        <taxon>Archelosauria</taxon>
        <taxon>Archosauria</taxon>
        <taxon>Dinosauria</taxon>
        <taxon>Saurischia</taxon>
        <taxon>Theropoda</taxon>
        <taxon>Coelurosauria</taxon>
        <taxon>Aves</taxon>
        <taxon>Neognathae</taxon>
        <taxon>Neoaves</taxon>
        <taxon>Telluraves</taxon>
        <taxon>Australaves</taxon>
        <taxon>Passeriformes</taxon>
        <taxon>Corvoidea</taxon>
        <taxon>Vireonidae</taxon>
        <taxon>Vireoninae</taxon>
        <taxon>Vireo</taxon>
    </lineage>
</organism>
<feature type="non-terminal residue" evidence="12">
    <location>
        <position position="1"/>
    </location>
</feature>
<feature type="domain" description="DOP1 N-terminal" evidence="8">
    <location>
        <begin position="11"/>
        <end position="295"/>
    </location>
</feature>
<dbReference type="Proteomes" id="UP000589495">
    <property type="component" value="Unassembled WGS sequence"/>
</dbReference>
<dbReference type="GO" id="GO:0005829">
    <property type="term" value="C:cytosol"/>
    <property type="evidence" value="ECO:0007669"/>
    <property type="project" value="GOC"/>
</dbReference>
<feature type="compositionally biased region" description="Low complexity" evidence="7">
    <location>
        <begin position="1206"/>
        <end position="1222"/>
    </location>
</feature>
<accession>A0A7K5LV55</accession>
<dbReference type="InterPro" id="IPR007249">
    <property type="entry name" value="DOP1_N"/>
</dbReference>
<evidence type="ECO:0000256" key="4">
    <source>
        <dbReference type="ARBA" id="ARBA00023034"/>
    </source>
</evidence>
<sequence length="2472" mass="277881">MNTEELELLTDSKYRNYVAAVDKALKNFEYSSEWADLISALGKLNKVLQNNAKYQVVPKKLTIGKRLAQCLHPALPGGVHRKALETYEIIFKIIGPKRLAKDLFLYSSGLFPLLANAAMSVKPTLLSLYEIYYLPLGKTLKPGLQGLLTGILPGLEEGSEYYERTNTLLEKVASAVDQSAFYSALWGSLLTSPAVRLPGITYVLSHLNRKLSMEDQLYIIGSDIELMVEAVSTSVQDTSVLVQRSTLDLILFCFPFHMSQATRPDMIRILSAALHVVLRRDMSLNRRLYAWLLGFDNNGALVGPRSTRHSNPEEHATYYFNTFSKEMLVQAMVGILQINGQGEESTLMQDLKPFRILISLLDKPELGPAILEDVLIEVFRTLYTQCKAELELQTEPSFNKDHTQLSSKLRENKKTAELIKTANLLFNSFEPYYMWDYIARWFEECCRRTLHARLQTGPGGDSEQSELPLTNFCLLVDFLLDIVSLPTRSMRVLCQETYIEIQTEHLPQLLLRMISALTSHLHTLHLSELTDSLRLCSKILSKVQPPLLSAGTDGILQLPTGHSSTIKEWENKKVPSVSLENPSEVFDDGENPPSSRSSESGFTEFVQYQADTTDDIDRALNEGHTAPGIPIVGSTSSETETASTVGSEETIVQPPSIMTQGTATRSGKTIQKTAMQCCLEYVQQFLTRFINLYIIQSNSLSQPLGTELPVDSTRAQGQSTKWDRESQDDAKVKKTHKKTTPKEYLPAFIAACQLYLECSSFPVYIAEGNRTSELHPGKPEVDCEQVQPPLWLQTLMNACKQASDFSVQGVTISLVMDLVGLTQSVALVTGENLNSVETTQPLSPNQGRVAVVIRPPLTQGNLRYMAEKTDFFKHIALTLWDQLGDGTPQHHQKSVELFYQLHNLVPSSSICEDVISQQLTHRDKAIRMEAHAKFAVLWHLTRDLHINKSSTFGRTFDRSLFIMLDSLNSLDGSTWSVGQAWLNQVLQRHDIARVLEPLLLLLLHPKTQRVSVQRVQAECYWTKSPNHPEEESEKQFMQKFSCADAFSHMPVSQGQLIIPKEGNEKQLGVDEMENFSLTVNPLSDRLSLLSTSSETIPMVVSDFDLPDHQAEILQSSDSGCSQSSTGDNISYEVETESLSAQDSSQTLKEDSPDEIVQQVVTDLICKVVSGLGEEVEPVKDSLHPEDISCKFSSLDNSIEVTKSDDQNIQSSQSSLLSNDSSQLLSASTETGLESLGDEISRNNSSPCIAESQQSFSDLTLSSTESKSRKRSHSSIQFSFKGKLPEKMSEKETIVKEAGKQPGAKPKVKIAKKKDEEKKKAQTEKLKQTNVFFSDGLDLENWYSCGEGEISEIESDVGSPGMRKSPNFNIHPLYQHVLLYLQLYDSSRTLYAFSAIKAILKTNPSAFVSAISTTSVNNAYTPQLSLLQNLLARHRISVMGKDFYSHIPVDSNHNFRSSMYIEILISLCLYYMRSHYPTHVKVTSQDLIGNRNMQMMSIEILTLLFAELAKVIESSAKGFPSFISDMLSKCKVQKVILHCLLSSIFSAQKWHSEKIAGKNIVAVEEGFSEDSLINFSEDEFDNGSTLQSQLLKVLQRLIVLEHRVMTVPEENETGFDFVITDLEHIGPQQPMTSLQYLHSQPITCQGMFLCAVIRALHQHCACKMHPQWIGLITSTLPYMGKVLQRVVVSVTLQLCRNLDNLIQQYKYETGLSDNRPLWMASVTPPDMVLTLLEGITTIIHYCLLDPSTQYHQLLVNVDQKHLVEARNGILSILHMIMSSVTLLWSILHLADSSEKTTAAASASITTINLGSTKNLRQQILELLGPISMNHGVHFMAAIAFVWNERRQNKNTSRTKVIPTAGEEQLLLVELVRSISVMRTETVIQTVKEVLKQPPAIAKDKKHLSLEVCMLQFFYAYTQRIPVTSLVDSWAALLLLLKDSIQVGLPAPGQFLILGVLNEFIMKNPSLENKKDQRDLQDVTHKIVDAIGAIAGSSLEQTTWLRRNLEVKPSPKIMVDGNNLESDVEDMLSPAMETSNITPSVYSVHALTLLSEVLAHLLDMVFYSDEKERVIPLLVNIMHYVVPYLRNHSAHNASSYRACVQLLSSLSGYQYTRRAWKKEAFDLFMDSSFFQMDASCVNHWRAIMDNLMTHDKTTFRDLMTRVAVAQSSSLNLFANRDAELEQRAMLLKRLAFAIFSSEIDQYQKYLPDIQERLVESLRLPQVPTLHSQVFLFFRVLLLRMSPQHLTSLWPTMITELVQVFLLMEQELTADEDISRTSGPSVAGLETTYTGGNGFSTSYNSQRWLNLYLSACKFLDLALALPSENLPQFQMYRWAFIPEASDDSGLEVRRQGTHQREFKPYVVRLAKLLRKKAKKNPEEDGSGKTLSWEPGHLLLTIYTVRSIEQLLPFFNVLSQVFNSKVTSRCVGHSGSPVLYPNCFPSKDIKMENLKTFSSKARQKIEEMVEKDFLEGIIKS</sequence>
<keyword evidence="2" id="KW-0813">Transport</keyword>
<feature type="domain" description="DOP1-like C-terminal" evidence="10">
    <location>
        <begin position="1911"/>
        <end position="2411"/>
    </location>
</feature>
<dbReference type="GO" id="GO:0005802">
    <property type="term" value="C:trans-Golgi network"/>
    <property type="evidence" value="ECO:0007669"/>
    <property type="project" value="TreeGrafter"/>
</dbReference>
<evidence type="ECO:0000259" key="11">
    <source>
        <dbReference type="Pfam" id="PF24601"/>
    </source>
</evidence>
<evidence type="ECO:0000259" key="8">
    <source>
        <dbReference type="Pfam" id="PF04118"/>
    </source>
</evidence>
<proteinExistence type="inferred from homology"/>
<feature type="non-terminal residue" evidence="12">
    <location>
        <position position="2472"/>
    </location>
</feature>
<comment type="caution">
    <text evidence="12">The sequence shown here is derived from an EMBL/GenBank/DDBJ whole genome shotgun (WGS) entry which is preliminary data.</text>
</comment>
<dbReference type="Pfam" id="PF24601">
    <property type="entry name" value="TPR_DOP1"/>
    <property type="match status" value="1"/>
</dbReference>
<dbReference type="GO" id="GO:0000139">
    <property type="term" value="C:Golgi membrane"/>
    <property type="evidence" value="ECO:0007669"/>
    <property type="project" value="UniProtKB-SubCell"/>
</dbReference>
<evidence type="ECO:0000256" key="7">
    <source>
        <dbReference type="SAM" id="MobiDB-lite"/>
    </source>
</evidence>
<keyword evidence="4" id="KW-0333">Golgi apparatus</keyword>
<evidence type="ECO:0000259" key="10">
    <source>
        <dbReference type="Pfam" id="PF24598"/>
    </source>
</evidence>
<feature type="region of interest" description="Disordered" evidence="7">
    <location>
        <begin position="1203"/>
        <end position="1222"/>
    </location>
</feature>
<feature type="region of interest" description="Disordered" evidence="7">
    <location>
        <begin position="708"/>
        <end position="735"/>
    </location>
</feature>
<dbReference type="GO" id="GO:0006895">
    <property type="term" value="P:Golgi to endosome transport"/>
    <property type="evidence" value="ECO:0007669"/>
    <property type="project" value="InterPro"/>
</dbReference>
<feature type="region of interest" description="Disordered" evidence="7">
    <location>
        <begin position="573"/>
        <end position="600"/>
    </location>
</feature>
<dbReference type="InterPro" id="IPR056458">
    <property type="entry name" value="TPR_DOP1_M"/>
</dbReference>
<keyword evidence="13" id="KW-1185">Reference proteome</keyword>
<feature type="compositionally biased region" description="Basic and acidic residues" evidence="7">
    <location>
        <begin position="1282"/>
        <end position="1298"/>
    </location>
</feature>
<dbReference type="InterPro" id="IPR040314">
    <property type="entry name" value="DOP1"/>
</dbReference>
<evidence type="ECO:0000256" key="6">
    <source>
        <dbReference type="ARBA" id="ARBA00046326"/>
    </source>
</evidence>
<dbReference type="Pfam" id="PF24597">
    <property type="entry name" value="TPR_DOP1_M"/>
    <property type="match status" value="1"/>
</dbReference>
<protein>
    <submittedName>
        <fullName evidence="12">DOP1 protein</fullName>
    </submittedName>
</protein>
<evidence type="ECO:0000256" key="2">
    <source>
        <dbReference type="ARBA" id="ARBA00022448"/>
    </source>
</evidence>
<feature type="region of interest" description="Disordered" evidence="7">
    <location>
        <begin position="1259"/>
        <end position="1320"/>
    </location>
</feature>
<evidence type="ECO:0000256" key="1">
    <source>
        <dbReference type="ARBA" id="ARBA00004395"/>
    </source>
</evidence>
<comment type="subcellular location">
    <subcellularLocation>
        <location evidence="1">Golgi apparatus membrane</location>
        <topology evidence="1">Peripheral membrane protein</topology>
    </subcellularLocation>
</comment>
<evidence type="ECO:0000256" key="5">
    <source>
        <dbReference type="ARBA" id="ARBA00023136"/>
    </source>
</evidence>
<feature type="domain" description="DOP1-like TPR" evidence="11">
    <location>
        <begin position="1370"/>
        <end position="1744"/>
    </location>
</feature>
<dbReference type="PANTHER" id="PTHR14042">
    <property type="entry name" value="DOPEY-RELATED"/>
    <property type="match status" value="1"/>
</dbReference>
<keyword evidence="3" id="KW-0653">Protein transport</keyword>
<feature type="compositionally biased region" description="Basic and acidic residues" evidence="7">
    <location>
        <begin position="721"/>
        <end position="732"/>
    </location>
</feature>
<evidence type="ECO:0000256" key="3">
    <source>
        <dbReference type="ARBA" id="ARBA00022927"/>
    </source>
</evidence>
<name>A0A7K5LV55_VIRAL</name>
<gene>
    <name evidence="12" type="primary">Dopey1</name>
    <name evidence="12" type="ORF">VIRALT_R00533</name>
</gene>
<feature type="domain" description="DOP1-like middle TPR" evidence="9">
    <location>
        <begin position="319"/>
        <end position="473"/>
    </location>
</feature>
<reference evidence="12 13" key="1">
    <citation type="submission" date="2019-09" db="EMBL/GenBank/DDBJ databases">
        <title>Bird 10,000 Genomes (B10K) Project - Family phase.</title>
        <authorList>
            <person name="Zhang G."/>
        </authorList>
    </citation>
    <scope>NUCLEOTIDE SEQUENCE [LARGE SCALE GENOMIC DNA]</scope>
    <source>
        <strain evidence="12">B10K-DU-001-22</strain>
        <tissue evidence="12">Muscle</tissue>
    </source>
</reference>
<dbReference type="Pfam" id="PF24598">
    <property type="entry name" value="DOP1_C"/>
    <property type="match status" value="1"/>
</dbReference>
<dbReference type="GO" id="GO:0015031">
    <property type="term" value="P:protein transport"/>
    <property type="evidence" value="ECO:0007669"/>
    <property type="project" value="UniProtKB-KW"/>
</dbReference>
<dbReference type="InterPro" id="IPR056457">
    <property type="entry name" value="DOP1_C"/>
</dbReference>
<evidence type="ECO:0000313" key="12">
    <source>
        <dbReference type="EMBL" id="NWT21604.1"/>
    </source>
</evidence>